<keyword evidence="1" id="KW-1133">Transmembrane helix</keyword>
<comment type="caution">
    <text evidence="2">The sequence shown here is derived from an EMBL/GenBank/DDBJ whole genome shotgun (WGS) entry which is preliminary data.</text>
</comment>
<dbReference type="EMBL" id="JACEFF010000216">
    <property type="protein sequence ID" value="KAH9641726.1"/>
    <property type="molecule type" value="Genomic_DNA"/>
</dbReference>
<sequence length="72" mass="8382">MDRIYITRCHNGNWIINLFVILCNLNIIISQSYNQSNESVTRTSQIGLPKNWPPNWNSGKIPYVFNFHSIGE</sequence>
<gene>
    <name evidence="2" type="ORF">HF086_006240</name>
</gene>
<reference evidence="2" key="1">
    <citation type="journal article" date="2021" name="G3 (Bethesda)">
        <title>Genome and transcriptome analysis of the beet armyworm Spodoptera exigua reveals targets for pest control. .</title>
        <authorList>
            <person name="Simon S."/>
            <person name="Breeschoten T."/>
            <person name="Jansen H.J."/>
            <person name="Dirks R.P."/>
            <person name="Schranz M.E."/>
            <person name="Ros V.I.D."/>
        </authorList>
    </citation>
    <scope>NUCLEOTIDE SEQUENCE</scope>
    <source>
        <strain evidence="2">TB_SE_WUR_2020</strain>
    </source>
</reference>
<evidence type="ECO:0000313" key="3">
    <source>
        <dbReference type="Proteomes" id="UP000814243"/>
    </source>
</evidence>
<accession>A0A922MR41</accession>
<proteinExistence type="predicted"/>
<name>A0A922MR41_SPOEX</name>
<dbReference type="Proteomes" id="UP000814243">
    <property type="component" value="Unassembled WGS sequence"/>
</dbReference>
<dbReference type="AlphaFoldDB" id="A0A922MR41"/>
<organism evidence="2 3">
    <name type="scientific">Spodoptera exigua</name>
    <name type="common">Beet armyworm</name>
    <name type="synonym">Noctua fulgens</name>
    <dbReference type="NCBI Taxonomy" id="7107"/>
    <lineage>
        <taxon>Eukaryota</taxon>
        <taxon>Metazoa</taxon>
        <taxon>Ecdysozoa</taxon>
        <taxon>Arthropoda</taxon>
        <taxon>Hexapoda</taxon>
        <taxon>Insecta</taxon>
        <taxon>Pterygota</taxon>
        <taxon>Neoptera</taxon>
        <taxon>Endopterygota</taxon>
        <taxon>Lepidoptera</taxon>
        <taxon>Glossata</taxon>
        <taxon>Ditrysia</taxon>
        <taxon>Noctuoidea</taxon>
        <taxon>Noctuidae</taxon>
        <taxon>Amphipyrinae</taxon>
        <taxon>Spodoptera</taxon>
    </lineage>
</organism>
<evidence type="ECO:0000256" key="1">
    <source>
        <dbReference type="SAM" id="Phobius"/>
    </source>
</evidence>
<feature type="transmembrane region" description="Helical" evidence="1">
    <location>
        <begin position="12"/>
        <end position="33"/>
    </location>
</feature>
<keyword evidence="1" id="KW-0812">Transmembrane</keyword>
<keyword evidence="1" id="KW-0472">Membrane</keyword>
<evidence type="ECO:0000313" key="2">
    <source>
        <dbReference type="EMBL" id="KAH9641726.1"/>
    </source>
</evidence>
<protein>
    <submittedName>
        <fullName evidence="2">Uncharacterized protein</fullName>
    </submittedName>
</protein>